<dbReference type="RefSeq" id="WP_163776108.1">
    <property type="nucleotide sequence ID" value="NZ_AP022569.1"/>
</dbReference>
<keyword evidence="2" id="KW-1185">Reference proteome</keyword>
<dbReference type="InterPro" id="IPR036513">
    <property type="entry name" value="STAS_dom_sf"/>
</dbReference>
<protein>
    <recommendedName>
        <fullName evidence="3">STAS/SEC14 domain-containing protein</fullName>
    </recommendedName>
</protein>
<proteinExistence type="predicted"/>
<dbReference type="InterPro" id="IPR021866">
    <property type="entry name" value="SpoIIAA-like"/>
</dbReference>
<dbReference type="Proteomes" id="UP000465866">
    <property type="component" value="Chromosome"/>
</dbReference>
<dbReference type="EMBL" id="AP022569">
    <property type="protein sequence ID" value="BBX45873.1"/>
    <property type="molecule type" value="Genomic_DNA"/>
</dbReference>
<dbReference type="SUPFAM" id="SSF52091">
    <property type="entry name" value="SpoIIaa-like"/>
    <property type="match status" value="1"/>
</dbReference>
<dbReference type="Gene3D" id="3.40.50.10600">
    <property type="entry name" value="SpoIIaa-like domains"/>
    <property type="match status" value="1"/>
</dbReference>
<evidence type="ECO:0000313" key="1">
    <source>
        <dbReference type="EMBL" id="BBX45873.1"/>
    </source>
</evidence>
<organism evidence="1 2">
    <name type="scientific">Mycobacterium cookii</name>
    <dbReference type="NCBI Taxonomy" id="1775"/>
    <lineage>
        <taxon>Bacteria</taxon>
        <taxon>Bacillati</taxon>
        <taxon>Actinomycetota</taxon>
        <taxon>Actinomycetes</taxon>
        <taxon>Mycobacteriales</taxon>
        <taxon>Mycobacteriaceae</taxon>
        <taxon>Mycobacterium</taxon>
    </lineage>
</organism>
<dbReference type="KEGG" id="mcoo:MCOO_18880"/>
<reference evidence="1 2" key="1">
    <citation type="journal article" date="2019" name="Emerg. Microbes Infect.">
        <title>Comprehensive subspecies identification of 175 nontuberculous mycobacteria species based on 7547 genomic profiles.</title>
        <authorList>
            <person name="Matsumoto Y."/>
            <person name="Kinjo T."/>
            <person name="Motooka D."/>
            <person name="Nabeya D."/>
            <person name="Jung N."/>
            <person name="Uechi K."/>
            <person name="Horii T."/>
            <person name="Iida T."/>
            <person name="Fujita J."/>
            <person name="Nakamura S."/>
        </authorList>
    </citation>
    <scope>NUCLEOTIDE SEQUENCE [LARGE SCALE GENOMIC DNA]</scope>
    <source>
        <strain evidence="1 2">JCM 12404</strain>
    </source>
</reference>
<dbReference type="Pfam" id="PF11964">
    <property type="entry name" value="SpoIIAA-like"/>
    <property type="match status" value="1"/>
</dbReference>
<dbReference type="InterPro" id="IPR038396">
    <property type="entry name" value="SpoIIAA-like_sf"/>
</dbReference>
<evidence type="ECO:0008006" key="3">
    <source>
        <dbReference type="Google" id="ProtNLM"/>
    </source>
</evidence>
<sequence>MIDVLQNMPEGVTGIRVSGRLCGDDLREFKPAMDSLVKDDEIRIVEVIASDYEGFGPGGLAEDLKLGLGALFKHHSAFKRIAVVTDKEWAVHMLHALAWMVPGELELFGLDELEQAKQWAAGTEPTSS</sequence>
<name>A0A7I7KVA8_9MYCO</name>
<accession>A0A7I7KVA8</accession>
<dbReference type="AlphaFoldDB" id="A0A7I7KVA8"/>
<evidence type="ECO:0000313" key="2">
    <source>
        <dbReference type="Proteomes" id="UP000465866"/>
    </source>
</evidence>
<gene>
    <name evidence="1" type="ORF">MCOO_18880</name>
</gene>